<feature type="domain" description="DUF4140" evidence="3">
    <location>
        <begin position="17"/>
        <end position="111"/>
    </location>
</feature>
<dbReference type="Proteomes" id="UP000027265">
    <property type="component" value="Unassembled WGS sequence"/>
</dbReference>
<accession>A0A067PIC8</accession>
<dbReference type="HOGENOM" id="CLU_010457_2_0_1"/>
<feature type="compositionally biased region" description="Low complexity" evidence="1">
    <location>
        <begin position="242"/>
        <end position="256"/>
    </location>
</feature>
<feature type="compositionally biased region" description="Basic and acidic residues" evidence="1">
    <location>
        <begin position="573"/>
        <end position="586"/>
    </location>
</feature>
<dbReference type="InParanoid" id="A0A067PIC8"/>
<sequence length="646" mass="69831">MVSVTTIKASDHPVKAVTVFKSSKAEVLRTFSLDLQPGQNKIQITGLPSSIDTESARISGLGDARLFDVVCTLSPPKPPSASSTQSSTHHALLTKKLALEAERKVRTQESDILLAYGETLKAQDVPPEQLLTFLSKFVELGLANKKAVAEIDRKILEVQKEIDNETKKVPEKKGATNGEVTVVIVSENGGHLDLKLTYIVGNVNWEPTYDLHAITEKGKPPSSITLQYRGRVIQSTGEDWTDTSLTLSTSSSDTTSQKVPELEVVKLQQRRTWYGSPANGTKYRQSRMSSAPGGPPPPPPPPMASAAPQSQLADVLRSAPFKARSRREVTDGSADRQRERDVGGGGGDSFRSAPPIDDSWAEESIAEESETATISPLAETTAVVSVSPLSISYTVEGEASIPSDGEAHQVSIATLSFDSKVSIVTVPRVNPVAYLQAEIKNTSDYRLLPGPVSVFLDESFMSKTSIQDIPAGDTFTCTLGPDSSLRVSYSRKSRTLKDSSNAFFGAFSEQFTTTGYTVLINIENKHSFDIEGDLVVRDVIPVTEDKQVKVVLRKPEGLAEAKEGEVVVVGSGKGKEKDKEGGEGKEGNGNGNGNVKVRWSKVKGGRGGEKEGKFEWICAVKAGEEITLMTRYEVKAPADDQYEESW</sequence>
<gene>
    <name evidence="4" type="ORF">JAAARDRAFT_41863</name>
</gene>
<dbReference type="OrthoDB" id="10068793at2759"/>
<feature type="domain" description="DUF4139" evidence="2">
    <location>
        <begin position="194"/>
        <end position="637"/>
    </location>
</feature>
<organism evidence="4 5">
    <name type="scientific">Jaapia argillacea MUCL 33604</name>
    <dbReference type="NCBI Taxonomy" id="933084"/>
    <lineage>
        <taxon>Eukaryota</taxon>
        <taxon>Fungi</taxon>
        <taxon>Dikarya</taxon>
        <taxon>Basidiomycota</taxon>
        <taxon>Agaricomycotina</taxon>
        <taxon>Agaricomycetes</taxon>
        <taxon>Agaricomycetidae</taxon>
        <taxon>Jaapiales</taxon>
        <taxon>Jaapiaceae</taxon>
        <taxon>Jaapia</taxon>
    </lineage>
</organism>
<evidence type="ECO:0000259" key="2">
    <source>
        <dbReference type="Pfam" id="PF13598"/>
    </source>
</evidence>
<dbReference type="InterPro" id="IPR025554">
    <property type="entry name" value="DUF4140"/>
</dbReference>
<reference evidence="5" key="1">
    <citation type="journal article" date="2014" name="Proc. Natl. Acad. Sci. U.S.A.">
        <title>Extensive sampling of basidiomycete genomes demonstrates inadequacy of the white-rot/brown-rot paradigm for wood decay fungi.</title>
        <authorList>
            <person name="Riley R."/>
            <person name="Salamov A.A."/>
            <person name="Brown D.W."/>
            <person name="Nagy L.G."/>
            <person name="Floudas D."/>
            <person name="Held B.W."/>
            <person name="Levasseur A."/>
            <person name="Lombard V."/>
            <person name="Morin E."/>
            <person name="Otillar R."/>
            <person name="Lindquist E.A."/>
            <person name="Sun H."/>
            <person name="LaButti K.M."/>
            <person name="Schmutz J."/>
            <person name="Jabbour D."/>
            <person name="Luo H."/>
            <person name="Baker S.E."/>
            <person name="Pisabarro A.G."/>
            <person name="Walton J.D."/>
            <person name="Blanchette R.A."/>
            <person name="Henrissat B."/>
            <person name="Martin F."/>
            <person name="Cullen D."/>
            <person name="Hibbett D.S."/>
            <person name="Grigoriev I.V."/>
        </authorList>
    </citation>
    <scope>NUCLEOTIDE SEQUENCE [LARGE SCALE GENOMIC DNA]</scope>
    <source>
        <strain evidence="5">MUCL 33604</strain>
    </source>
</reference>
<feature type="region of interest" description="Disordered" evidence="1">
    <location>
        <begin position="571"/>
        <end position="609"/>
    </location>
</feature>
<dbReference type="PANTHER" id="PTHR31005:SF8">
    <property type="entry name" value="DUF4139 DOMAIN-CONTAINING PROTEIN"/>
    <property type="match status" value="1"/>
</dbReference>
<dbReference type="EMBL" id="KL197756">
    <property type="protein sequence ID" value="KDQ50772.1"/>
    <property type="molecule type" value="Genomic_DNA"/>
</dbReference>
<protein>
    <recommendedName>
        <fullName evidence="6">Mucoidy inhibitor A</fullName>
    </recommendedName>
</protein>
<feature type="compositionally biased region" description="Polar residues" evidence="1">
    <location>
        <begin position="278"/>
        <end position="287"/>
    </location>
</feature>
<dbReference type="STRING" id="933084.A0A067PIC8"/>
<dbReference type="InterPro" id="IPR011935">
    <property type="entry name" value="CHP02231"/>
</dbReference>
<keyword evidence="5" id="KW-1185">Reference proteome</keyword>
<evidence type="ECO:0000259" key="3">
    <source>
        <dbReference type="Pfam" id="PF13600"/>
    </source>
</evidence>
<name>A0A067PIC8_9AGAM</name>
<evidence type="ECO:0000313" key="5">
    <source>
        <dbReference type="Proteomes" id="UP000027265"/>
    </source>
</evidence>
<dbReference type="NCBIfam" id="TIGR02231">
    <property type="entry name" value="mucoidy inhibitor MuiA family protein"/>
    <property type="match status" value="2"/>
</dbReference>
<dbReference type="Pfam" id="PF13600">
    <property type="entry name" value="DUF4140"/>
    <property type="match status" value="1"/>
</dbReference>
<evidence type="ECO:0008006" key="6">
    <source>
        <dbReference type="Google" id="ProtNLM"/>
    </source>
</evidence>
<dbReference type="InterPro" id="IPR037291">
    <property type="entry name" value="DUF4139"/>
</dbReference>
<evidence type="ECO:0000313" key="4">
    <source>
        <dbReference type="EMBL" id="KDQ50772.1"/>
    </source>
</evidence>
<dbReference type="Pfam" id="PF13598">
    <property type="entry name" value="DUF4139"/>
    <property type="match status" value="1"/>
</dbReference>
<evidence type="ECO:0000256" key="1">
    <source>
        <dbReference type="SAM" id="MobiDB-lite"/>
    </source>
</evidence>
<dbReference type="PANTHER" id="PTHR31005">
    <property type="entry name" value="DUF4139 DOMAIN-CONTAINING PROTEIN"/>
    <property type="match status" value="1"/>
</dbReference>
<feature type="compositionally biased region" description="Basic and acidic residues" evidence="1">
    <location>
        <begin position="326"/>
        <end position="342"/>
    </location>
</feature>
<feature type="compositionally biased region" description="Pro residues" evidence="1">
    <location>
        <begin position="293"/>
        <end position="303"/>
    </location>
</feature>
<dbReference type="AlphaFoldDB" id="A0A067PIC8"/>
<proteinExistence type="predicted"/>
<feature type="region of interest" description="Disordered" evidence="1">
    <location>
        <begin position="240"/>
        <end position="357"/>
    </location>
</feature>